<organism evidence="1 2">
    <name type="scientific">Candidatus Methanogaster sp</name>
    <dbReference type="NCBI Taxonomy" id="3386292"/>
    <lineage>
        <taxon>Archaea</taxon>
        <taxon>Methanobacteriati</taxon>
        <taxon>Methanobacteriota</taxon>
        <taxon>Stenosarchaea group</taxon>
        <taxon>Methanomicrobia</taxon>
        <taxon>Methanosarcinales</taxon>
        <taxon>ANME-2 cluster</taxon>
        <taxon>Candidatus Methanogasteraceae</taxon>
        <taxon>Candidatus Methanogaster</taxon>
    </lineage>
</organism>
<evidence type="ECO:0000313" key="1">
    <source>
        <dbReference type="EMBL" id="PXF61182.1"/>
    </source>
</evidence>
<dbReference type="EMBL" id="PQXF01000007">
    <property type="protein sequence ID" value="PXF61182.1"/>
    <property type="molecule type" value="Genomic_DNA"/>
</dbReference>
<reference evidence="1" key="1">
    <citation type="submission" date="2018-01" db="EMBL/GenBank/DDBJ databases">
        <authorList>
            <person name="Krukenberg V."/>
        </authorList>
    </citation>
    <scope>NUCLEOTIDE SEQUENCE</scope>
    <source>
        <strain evidence="1">E20ANME2</strain>
    </source>
</reference>
<dbReference type="Proteomes" id="UP000248329">
    <property type="component" value="Unassembled WGS sequence"/>
</dbReference>
<protein>
    <submittedName>
        <fullName evidence="1">Uncharacterized protein</fullName>
    </submittedName>
</protein>
<accession>A0AC61L3Z6</accession>
<name>A0AC61L3Z6_9EURY</name>
<proteinExistence type="predicted"/>
<evidence type="ECO:0000313" key="2">
    <source>
        <dbReference type="Proteomes" id="UP000248329"/>
    </source>
</evidence>
<comment type="caution">
    <text evidence="1">The sequence shown here is derived from an EMBL/GenBank/DDBJ whole genome shotgun (WGS) entry which is preliminary data.</text>
</comment>
<sequence>MPPNNNEIEKRLWEAADEMRANSKLKASEYSVPVLGMIFLRYADHKFSNAEKELVGKETGRRQIGKLDYQARGVLYLPHDARFQNLLLLPEGENIGMAINNAMRAIERENPDLKDVLPKTYNRMENATLIELLKLMASIPMDIEGDAFGKIYEYFLGKFVMSEGQKGGEFFTPTTLVKLIVEIIEPYHGRIFDPACGSGGMFVQSARHVAKRRANPSAQLSIYGQERVAETVRLCKMNLAVHGLDGDIRQGNTYYEDLHTSCDKFDFVMANPPFNVKKIDKERIKDDPRFPFGMPKPDNGNYIWIQVFYSALKKSGRAGFVMANSASDARGTELEIRKDLIKAGMVDVMVAVSSNFFYTVTLPCTLWFLYRGKKETDRADKVLFIDARHIFTQVDRAHREFTPEQIEFLSNIVRLYRGEDPETTNGSASRMGDTFPDGTYRDVPGLCRVATLDEIEVQGWSLNPGRYVGVAGREEDDFVFAERLEELDEELEILNVEARELEARIADNVAKLLEGVSE</sequence>
<gene>
    <name evidence="1" type="ORF">C4B59_05390</name>
</gene>